<name>A0ABU7DKJ0_9TELE</name>
<proteinExistence type="predicted"/>
<comment type="caution">
    <text evidence="1">The sequence shown here is derived from an EMBL/GenBank/DDBJ whole genome shotgun (WGS) entry which is preliminary data.</text>
</comment>
<sequence>MIMKSWVPYANVSLTLCRISEGCFGHFCTFAIHRYNSTLSNVHTHTPLFLVQSTGESLNTTVGPDKSPSDWIAVYLFTMGNLTSVGKACNSDCCLGREEGLVLVEG</sequence>
<gene>
    <name evidence="1" type="ORF">CHARACLAT_026823</name>
</gene>
<evidence type="ECO:0000313" key="2">
    <source>
        <dbReference type="Proteomes" id="UP001352852"/>
    </source>
</evidence>
<dbReference type="Proteomes" id="UP001352852">
    <property type="component" value="Unassembled WGS sequence"/>
</dbReference>
<protein>
    <submittedName>
        <fullName evidence="1">Uncharacterized protein</fullName>
    </submittedName>
</protein>
<evidence type="ECO:0000313" key="1">
    <source>
        <dbReference type="EMBL" id="MED6275467.1"/>
    </source>
</evidence>
<keyword evidence="2" id="KW-1185">Reference proteome</keyword>
<reference evidence="1 2" key="1">
    <citation type="submission" date="2021-06" db="EMBL/GenBank/DDBJ databases">
        <authorList>
            <person name="Palmer J.M."/>
        </authorList>
    </citation>
    <scope>NUCLEOTIDE SEQUENCE [LARGE SCALE GENOMIC DNA]</scope>
    <source>
        <strain evidence="1 2">CL_MEX2019</strain>
        <tissue evidence="1">Muscle</tissue>
    </source>
</reference>
<dbReference type="EMBL" id="JAHUTJ010027882">
    <property type="protein sequence ID" value="MED6275467.1"/>
    <property type="molecule type" value="Genomic_DNA"/>
</dbReference>
<organism evidence="1 2">
    <name type="scientific">Characodon lateralis</name>
    <dbReference type="NCBI Taxonomy" id="208331"/>
    <lineage>
        <taxon>Eukaryota</taxon>
        <taxon>Metazoa</taxon>
        <taxon>Chordata</taxon>
        <taxon>Craniata</taxon>
        <taxon>Vertebrata</taxon>
        <taxon>Euteleostomi</taxon>
        <taxon>Actinopterygii</taxon>
        <taxon>Neopterygii</taxon>
        <taxon>Teleostei</taxon>
        <taxon>Neoteleostei</taxon>
        <taxon>Acanthomorphata</taxon>
        <taxon>Ovalentaria</taxon>
        <taxon>Atherinomorphae</taxon>
        <taxon>Cyprinodontiformes</taxon>
        <taxon>Goodeidae</taxon>
        <taxon>Characodon</taxon>
    </lineage>
</organism>
<accession>A0ABU7DKJ0</accession>